<evidence type="ECO:0000313" key="3">
    <source>
        <dbReference type="Proteomes" id="UP001549749"/>
    </source>
</evidence>
<proteinExistence type="predicted"/>
<keyword evidence="3" id="KW-1185">Reference proteome</keyword>
<dbReference type="RefSeq" id="WP_354660362.1">
    <property type="nucleotide sequence ID" value="NZ_JBEXAC010000001.1"/>
</dbReference>
<dbReference type="Proteomes" id="UP001549749">
    <property type="component" value="Unassembled WGS sequence"/>
</dbReference>
<dbReference type="InterPro" id="IPR011990">
    <property type="entry name" value="TPR-like_helical_dom_sf"/>
</dbReference>
<dbReference type="InterPro" id="IPR051474">
    <property type="entry name" value="Anti-sigma-K/W_factor"/>
</dbReference>
<dbReference type="PANTHER" id="PTHR37461">
    <property type="entry name" value="ANTI-SIGMA-K FACTOR RSKA"/>
    <property type="match status" value="1"/>
</dbReference>
<dbReference type="Gene3D" id="1.25.40.10">
    <property type="entry name" value="Tetratricopeptide repeat domain"/>
    <property type="match status" value="1"/>
</dbReference>
<name>A0ABV2T3V8_9BACT</name>
<evidence type="ECO:0000256" key="1">
    <source>
        <dbReference type="SAM" id="Phobius"/>
    </source>
</evidence>
<sequence>MHTYNHEAIARYITGEMSGAELQAFEATLQQDISLQESVAQYREVLDTLQYKLEPDEKQQALSQTLRAMNEEYFRDNKVKVMPMRHYWKYISGIAAAAIVFFIIWLQPWQQDLYKEYGQIQMVAAAERGTDTDTLLQEAAVLFNRGDLVGAQKYLREATAQAPENQLTAFYYAVTLIATHDLTQARQLLTAIYNGSSVVKYDAAFFMALSYLKEKQYEDTRSWLEKIPAGTSRYAAAQELLKKI</sequence>
<keyword evidence="1" id="KW-0812">Transmembrane</keyword>
<dbReference type="SUPFAM" id="SSF48452">
    <property type="entry name" value="TPR-like"/>
    <property type="match status" value="1"/>
</dbReference>
<comment type="caution">
    <text evidence="2">The sequence shown here is derived from an EMBL/GenBank/DDBJ whole genome shotgun (WGS) entry which is preliminary data.</text>
</comment>
<dbReference type="EMBL" id="JBEXAC010000001">
    <property type="protein sequence ID" value="MET6997727.1"/>
    <property type="molecule type" value="Genomic_DNA"/>
</dbReference>
<reference evidence="2 3" key="1">
    <citation type="submission" date="2024-06" db="EMBL/GenBank/DDBJ databases">
        <title>Chitinophaga defluvii sp. nov., isolated from municipal sewage.</title>
        <authorList>
            <person name="Zhang L."/>
        </authorList>
    </citation>
    <scope>NUCLEOTIDE SEQUENCE [LARGE SCALE GENOMIC DNA]</scope>
    <source>
        <strain evidence="2 3">H8</strain>
    </source>
</reference>
<accession>A0ABV2T3V8</accession>
<keyword evidence="1" id="KW-0472">Membrane</keyword>
<keyword evidence="1" id="KW-1133">Transmembrane helix</keyword>
<gene>
    <name evidence="2" type="ORF">ABR189_10125</name>
</gene>
<dbReference type="Pfam" id="PF14559">
    <property type="entry name" value="TPR_19"/>
    <property type="match status" value="1"/>
</dbReference>
<feature type="transmembrane region" description="Helical" evidence="1">
    <location>
        <begin position="87"/>
        <end position="106"/>
    </location>
</feature>
<organism evidence="2 3">
    <name type="scientific">Chitinophaga defluvii</name>
    <dbReference type="NCBI Taxonomy" id="3163343"/>
    <lineage>
        <taxon>Bacteria</taxon>
        <taxon>Pseudomonadati</taxon>
        <taxon>Bacteroidota</taxon>
        <taxon>Chitinophagia</taxon>
        <taxon>Chitinophagales</taxon>
        <taxon>Chitinophagaceae</taxon>
        <taxon>Chitinophaga</taxon>
    </lineage>
</organism>
<evidence type="ECO:0000313" key="2">
    <source>
        <dbReference type="EMBL" id="MET6997727.1"/>
    </source>
</evidence>
<protein>
    <submittedName>
        <fullName evidence="2">Tetratricopeptide repeat protein</fullName>
    </submittedName>
</protein>
<dbReference type="PANTHER" id="PTHR37461:SF1">
    <property type="entry name" value="ANTI-SIGMA-K FACTOR RSKA"/>
    <property type="match status" value="1"/>
</dbReference>